<dbReference type="KEGG" id="ial:IALB_0294"/>
<organism evidence="2 3">
    <name type="scientific">Ignavibacterium album (strain DSM 19864 / JCM 16511 / NBRC 101810 / Mat9-16)</name>
    <dbReference type="NCBI Taxonomy" id="945713"/>
    <lineage>
        <taxon>Bacteria</taxon>
        <taxon>Pseudomonadati</taxon>
        <taxon>Ignavibacteriota</taxon>
        <taxon>Ignavibacteria</taxon>
        <taxon>Ignavibacteriales</taxon>
        <taxon>Ignavibacteriaceae</taxon>
        <taxon>Ignavibacterium</taxon>
    </lineage>
</organism>
<proteinExistence type="predicted"/>
<dbReference type="STRING" id="945713.IALB_0294"/>
<dbReference type="AlphaFoldDB" id="I0AG99"/>
<dbReference type="Proteomes" id="UP000007394">
    <property type="component" value="Chromosome"/>
</dbReference>
<evidence type="ECO:0000313" key="2">
    <source>
        <dbReference type="EMBL" id="AFH48006.1"/>
    </source>
</evidence>
<dbReference type="InterPro" id="IPR007621">
    <property type="entry name" value="TPM_dom"/>
</dbReference>
<dbReference type="Gene3D" id="3.10.310.50">
    <property type="match status" value="1"/>
</dbReference>
<name>I0AG99_IGNAJ</name>
<reference evidence="2 3" key="1">
    <citation type="journal article" date="2012" name="Front. Microbiol.">
        <title>Complete genome of Ignavibacterium album, a metabolically versatile, flagellated, facultative anaerobe from the phylum Chlorobi.</title>
        <authorList>
            <person name="Liu Z."/>
            <person name="Frigaard N.-U."/>
            <person name="Vogl K."/>
            <person name="Iino T."/>
            <person name="Ohkuma M."/>
            <person name="Overmann J."/>
            <person name="Bryant D.A."/>
        </authorList>
    </citation>
    <scope>NUCLEOTIDE SEQUENCE [LARGE SCALE GENOMIC DNA]</scope>
    <source>
        <strain evidence="3">DSM 19864 / JCM 16511 / NBRC 101810 / Mat9-16</strain>
    </source>
</reference>
<dbReference type="OrthoDB" id="9786161at2"/>
<gene>
    <name evidence="2" type="ordered locus">IALB_0294</name>
</gene>
<accession>I0AG99</accession>
<dbReference type="Pfam" id="PF04536">
    <property type="entry name" value="TPM_phosphatase"/>
    <property type="match status" value="1"/>
</dbReference>
<evidence type="ECO:0000313" key="3">
    <source>
        <dbReference type="Proteomes" id="UP000007394"/>
    </source>
</evidence>
<protein>
    <submittedName>
        <fullName evidence="2">Putative membrane protein</fullName>
    </submittedName>
</protein>
<dbReference type="eggNOG" id="COG3762">
    <property type="taxonomic scope" value="Bacteria"/>
</dbReference>
<evidence type="ECO:0000259" key="1">
    <source>
        <dbReference type="Pfam" id="PF04536"/>
    </source>
</evidence>
<dbReference type="HOGENOM" id="CLU_086382_1_1_10"/>
<sequence>MSKRIIYNYLSDDELLRISNTIKNVEKKTSAEILVVIKERRNFFERRKSIRELAEIEFQKSGITATKDRTGVLIFILLSDKQFYILADKKISDKIEQKILDNIANQMSNTFRSGNFSKGIIDCINSLSDILSKHFPILPDDIDEISNKVRFS</sequence>
<keyword evidence="3" id="KW-1185">Reference proteome</keyword>
<dbReference type="EMBL" id="CP003418">
    <property type="protein sequence ID" value="AFH48006.1"/>
    <property type="molecule type" value="Genomic_DNA"/>
</dbReference>
<dbReference type="RefSeq" id="WP_014559165.1">
    <property type="nucleotide sequence ID" value="NC_017464.1"/>
</dbReference>
<feature type="domain" description="TPM" evidence="1">
    <location>
        <begin position="8"/>
        <end position="129"/>
    </location>
</feature>
<dbReference type="PANTHER" id="PTHR30373">
    <property type="entry name" value="UPF0603 PROTEIN YGCG"/>
    <property type="match status" value="1"/>
</dbReference>
<dbReference type="PANTHER" id="PTHR30373:SF8">
    <property type="entry name" value="BLL7265 PROTEIN"/>
    <property type="match status" value="1"/>
</dbReference>